<comment type="caution">
    <text evidence="3">The sequence shown here is derived from an EMBL/GenBank/DDBJ whole genome shotgun (WGS) entry which is preliminary data.</text>
</comment>
<keyword evidence="2" id="KW-0732">Signal</keyword>
<name>A0AAV2HFA6_LYMST</name>
<feature type="chain" id="PRO_5043931868" evidence="2">
    <location>
        <begin position="20"/>
        <end position="418"/>
    </location>
</feature>
<reference evidence="3 4" key="1">
    <citation type="submission" date="2024-04" db="EMBL/GenBank/DDBJ databases">
        <authorList>
            <consortium name="Genoscope - CEA"/>
            <person name="William W."/>
        </authorList>
    </citation>
    <scope>NUCLEOTIDE SEQUENCE [LARGE SCALE GENOMIC DNA]</scope>
</reference>
<evidence type="ECO:0000256" key="1">
    <source>
        <dbReference type="SAM" id="Phobius"/>
    </source>
</evidence>
<dbReference type="Proteomes" id="UP001497497">
    <property type="component" value="Unassembled WGS sequence"/>
</dbReference>
<proteinExistence type="predicted"/>
<evidence type="ECO:0000313" key="4">
    <source>
        <dbReference type="Proteomes" id="UP001497497"/>
    </source>
</evidence>
<dbReference type="EMBL" id="CAXITT010000120">
    <property type="protein sequence ID" value="CAL1532627.1"/>
    <property type="molecule type" value="Genomic_DNA"/>
</dbReference>
<feature type="transmembrane region" description="Helical" evidence="1">
    <location>
        <begin position="260"/>
        <end position="278"/>
    </location>
</feature>
<protein>
    <submittedName>
        <fullName evidence="3">Uncharacterized protein</fullName>
    </submittedName>
</protein>
<feature type="non-terminal residue" evidence="3">
    <location>
        <position position="418"/>
    </location>
</feature>
<keyword evidence="4" id="KW-1185">Reference proteome</keyword>
<keyword evidence="1" id="KW-0472">Membrane</keyword>
<organism evidence="3 4">
    <name type="scientific">Lymnaea stagnalis</name>
    <name type="common">Great pond snail</name>
    <name type="synonym">Helix stagnalis</name>
    <dbReference type="NCBI Taxonomy" id="6523"/>
    <lineage>
        <taxon>Eukaryota</taxon>
        <taxon>Metazoa</taxon>
        <taxon>Spiralia</taxon>
        <taxon>Lophotrochozoa</taxon>
        <taxon>Mollusca</taxon>
        <taxon>Gastropoda</taxon>
        <taxon>Heterobranchia</taxon>
        <taxon>Euthyneura</taxon>
        <taxon>Panpulmonata</taxon>
        <taxon>Hygrophila</taxon>
        <taxon>Lymnaeoidea</taxon>
        <taxon>Lymnaeidae</taxon>
        <taxon>Lymnaea</taxon>
    </lineage>
</organism>
<feature type="signal peptide" evidence="2">
    <location>
        <begin position="1"/>
        <end position="19"/>
    </location>
</feature>
<keyword evidence="1" id="KW-1133">Transmembrane helix</keyword>
<evidence type="ECO:0000256" key="2">
    <source>
        <dbReference type="SAM" id="SignalP"/>
    </source>
</evidence>
<dbReference type="AlphaFoldDB" id="A0AAV2HFA6"/>
<evidence type="ECO:0000313" key="3">
    <source>
        <dbReference type="EMBL" id="CAL1532627.1"/>
    </source>
</evidence>
<sequence length="418" mass="47856">MLYSITLYFILLAVGCVCANEDTIKLFQYRQEDSVTSCTHGLVSGVDTVVFKAEVDMSENNLIYIYFQRKVKTASDYLFFYGIPINGSETETNGLEIIHEHIALITIKDKAKTENSGARIRGILVSSDHREITSEEQIYPDMRESTDLKRKLLINGVERTVQENICDIHVHGIETVIIYECNSHVLPCLIEISATDLITPLYGRGYVLHKSNLSELSITLKYGPCTLTGKVNTFKCHIKRDNVPEAQTTREESSTHFNEIFCWISFILISIFLIVLLWRIHQLKLFRVFFCCNPIKNTNFNEKKIKTGTQREPDEADEKSKCIPPIIEEVKETMEQSGTQIQEDIREFNAKNLSFSTLNNMNWALHLKVIHLSKGVNSLTTKGKQCDEGIDIFNIAIFGGHWNQENMYTPKKKYFNIA</sequence>
<gene>
    <name evidence="3" type="ORF">GSLYS_00006645001</name>
</gene>
<accession>A0AAV2HFA6</accession>
<keyword evidence="1" id="KW-0812">Transmembrane</keyword>